<evidence type="ECO:0000313" key="5">
    <source>
        <dbReference type="Proteomes" id="UP000260717"/>
    </source>
</evidence>
<proteinExistence type="predicted"/>
<evidence type="ECO:0000313" key="1">
    <source>
        <dbReference type="EMBL" id="RGK43212.1"/>
    </source>
</evidence>
<name>A0A3E4X482_9FIRM</name>
<sequence length="254" mass="29410">MTDYMERAAAYLRSIKKGTLIDGGINLSEALPVEEQKELMQYIYDMVINLMMKTSGRYVLNRINFGSYKNDFIGNYAEVILKRLDLFRDPERITEESKSYRFPTFLDRLSGEAILTTYAQMHDVSPKVERKIYRVLTAIPKIAVSKQKNCSEVTPYEIHCMCQDISESDILSILRYRNRTSLDQLMEEGMLEIDAIQGDEGIQLEVFEELDADIISILHHFFDSLTDMEKLFVSRCSILRKDISEIRKTGQGIQ</sequence>
<reference evidence="5 6" key="1">
    <citation type="submission" date="2018-08" db="EMBL/GenBank/DDBJ databases">
        <title>A genome reference for cultivated species of the human gut microbiota.</title>
        <authorList>
            <person name="Zou Y."/>
            <person name="Xue W."/>
            <person name="Luo G."/>
        </authorList>
    </citation>
    <scope>NUCLEOTIDE SEQUENCE [LARGE SCALE GENOMIC DNA]</scope>
    <source>
        <strain evidence="3 7">AF18-16LB</strain>
        <strain evidence="4 8">AM30-13AC</strain>
        <strain evidence="2 5">OM08-12AT</strain>
        <strain evidence="1 6">TF11-15AC</strain>
    </source>
</reference>
<evidence type="ECO:0000313" key="4">
    <source>
        <dbReference type="EMBL" id="RHD92456.1"/>
    </source>
</evidence>
<dbReference type="AlphaFoldDB" id="A0A3E4X482"/>
<dbReference type="EMBL" id="QRXG01000008">
    <property type="protein sequence ID" value="RGT81918.1"/>
    <property type="molecule type" value="Genomic_DNA"/>
</dbReference>
<evidence type="ECO:0000313" key="2">
    <source>
        <dbReference type="EMBL" id="RGM49305.1"/>
    </source>
</evidence>
<evidence type="ECO:0000313" key="8">
    <source>
        <dbReference type="Proteomes" id="UP000284835"/>
    </source>
</evidence>
<dbReference type="EMBL" id="QSTI01000012">
    <property type="protein sequence ID" value="RGM49305.1"/>
    <property type="molecule type" value="Genomic_DNA"/>
</dbReference>
<dbReference type="Proteomes" id="UP000260717">
    <property type="component" value="Unassembled WGS sequence"/>
</dbReference>
<gene>
    <name evidence="4" type="ORF">DW775_12210</name>
    <name evidence="3" type="ORF">DWX06_06495</name>
    <name evidence="2" type="ORF">DXC13_08695</name>
    <name evidence="1" type="ORF">DXD13_08200</name>
</gene>
<dbReference type="Proteomes" id="UP000284835">
    <property type="component" value="Unassembled WGS sequence"/>
</dbReference>
<dbReference type="Proteomes" id="UP000261052">
    <property type="component" value="Unassembled WGS sequence"/>
</dbReference>
<comment type="caution">
    <text evidence="2">The sequence shown here is derived from an EMBL/GenBank/DDBJ whole genome shotgun (WGS) entry which is preliminary data.</text>
</comment>
<organism evidence="2 5">
    <name type="scientific">Agathobacter rectalis</name>
    <dbReference type="NCBI Taxonomy" id="39491"/>
    <lineage>
        <taxon>Bacteria</taxon>
        <taxon>Bacillati</taxon>
        <taxon>Bacillota</taxon>
        <taxon>Clostridia</taxon>
        <taxon>Lachnospirales</taxon>
        <taxon>Lachnospiraceae</taxon>
        <taxon>Agathobacter</taxon>
    </lineage>
</organism>
<accession>A0A3E4X482</accession>
<evidence type="ECO:0000313" key="7">
    <source>
        <dbReference type="Proteomes" id="UP000284296"/>
    </source>
</evidence>
<dbReference type="EMBL" id="QSQP01000008">
    <property type="protein sequence ID" value="RGK43212.1"/>
    <property type="molecule type" value="Genomic_DNA"/>
</dbReference>
<dbReference type="EMBL" id="QSJS01000018">
    <property type="protein sequence ID" value="RHD92456.1"/>
    <property type="molecule type" value="Genomic_DNA"/>
</dbReference>
<protein>
    <submittedName>
        <fullName evidence="2">Uncharacterized protein</fullName>
    </submittedName>
</protein>
<evidence type="ECO:0000313" key="3">
    <source>
        <dbReference type="EMBL" id="RGT81918.1"/>
    </source>
</evidence>
<evidence type="ECO:0000313" key="6">
    <source>
        <dbReference type="Proteomes" id="UP000261052"/>
    </source>
</evidence>
<dbReference type="Proteomes" id="UP000284296">
    <property type="component" value="Unassembled WGS sequence"/>
</dbReference>